<feature type="compositionally biased region" description="Low complexity" evidence="1">
    <location>
        <begin position="194"/>
        <end position="205"/>
    </location>
</feature>
<dbReference type="GeneID" id="81434970"/>
<proteinExistence type="predicted"/>
<feature type="compositionally biased region" description="Basic residues" evidence="1">
    <location>
        <begin position="143"/>
        <end position="153"/>
    </location>
</feature>
<feature type="compositionally biased region" description="Polar residues" evidence="1">
    <location>
        <begin position="123"/>
        <end position="135"/>
    </location>
</feature>
<feature type="compositionally biased region" description="Polar residues" evidence="1">
    <location>
        <begin position="1152"/>
        <end position="1166"/>
    </location>
</feature>
<feature type="region of interest" description="Disordered" evidence="1">
    <location>
        <begin position="1147"/>
        <end position="1166"/>
    </location>
</feature>
<feature type="compositionally biased region" description="Low complexity" evidence="1">
    <location>
        <begin position="725"/>
        <end position="739"/>
    </location>
</feature>
<dbReference type="EMBL" id="JAPZBS010000002">
    <property type="protein sequence ID" value="KAJ5380434.1"/>
    <property type="molecule type" value="Genomic_DNA"/>
</dbReference>
<feature type="compositionally biased region" description="Polar residues" evidence="1">
    <location>
        <begin position="629"/>
        <end position="671"/>
    </location>
</feature>
<evidence type="ECO:0000256" key="1">
    <source>
        <dbReference type="SAM" id="MobiDB-lite"/>
    </source>
</evidence>
<dbReference type="OrthoDB" id="5382952at2759"/>
<evidence type="ECO:0000313" key="3">
    <source>
        <dbReference type="Proteomes" id="UP001147782"/>
    </source>
</evidence>
<feature type="region of interest" description="Disordered" evidence="1">
    <location>
        <begin position="85"/>
        <end position="604"/>
    </location>
</feature>
<feature type="region of interest" description="Disordered" evidence="1">
    <location>
        <begin position="1443"/>
        <end position="1475"/>
    </location>
</feature>
<feature type="compositionally biased region" description="Basic and acidic residues" evidence="1">
    <location>
        <begin position="424"/>
        <end position="434"/>
    </location>
</feature>
<protein>
    <recommendedName>
        <fullName evidence="4">Methyltransferase type 11 domain-containing protein</fullName>
    </recommendedName>
</protein>
<dbReference type="Proteomes" id="UP001147782">
    <property type="component" value="Unassembled WGS sequence"/>
</dbReference>
<gene>
    <name evidence="2" type="ORF">N7496_002862</name>
</gene>
<sequence length="1547" mass="166520">MSSYNMGGRRMPSNDPFLPAPASHPGPTNSMSTYAPRLPRSQLARPTNYTTRTGRASSLSAAEDSRSITALPPVTYQLSNHANRLSLLPRPSTGGTGSSPSPASTVSPHTPASSIPSSLSASDLTTPSPFAQSYQAPPVNPPKRTRNVLRRRAPTIGKHVEQNQSQKLSLVIPPTVQPVDLREPRLPRLPDTYSAEPPSSSQSTSDRMENSAVDTPRTQEPIELASLRTTVNPQNLPPPPVPYYPSASTPSTRYSESPGMWSRGSTPTSLSSYSPGIMHSSKVSRMRQPSPSQTRLPVISPQSAHASPQSAPAEQAHPKGSRSGLPRKSPALGSATVTTGKSQSNVKSTPGNIRGPPHSPPPRKSSVNFSPPRDAPSKNPDIDIDQARKEVEEAECELFNSQRPRAPSIFEISMPKVPKTPPRPSREGTHRLDLETSPVIQSNLPYLRSTGHKRRESMEKNRTTQLPSAVVSTDSLLSKDLSRIPSREAGSPVLARKSPKTLTKEPPKEKLDPKKPAAQKKFGLFSKKSKPDLDAATDDQGRPTRKGPAAGTGHEGYGKYSQRGRKSSASSASGVRTRSTSTTRSTSRSVSSSKGSMSSSRPDLDLDDFLASRLEPVFISGGGMDGATLSRTVSEQSISSMSVTSSNLPRPTPLTSSTVQSTESLATSTGTFGDAAPRSESTNSLRPSRSKSPEKNRTPATRQQPKSRMPVPKSKKTGFYANPDAAATSTSLSSNTSSTVVMQKPKPIPVATTKQEEPTKPEPPQPKKGKSSRWNLFQRSRTNEPSAAPPASLAPPSHTAQLHAAISPVLNSRPIAHYALVDADSDELDDILNHIEDSPPTEEEQYIAPVEVPASLNIKKRHPSILLPSPPKLHGEFERDNRPSPRTAMFNQNMTGPDPESSPEDRRPRRLASVGRIPKVVSRRDRHHIPAMHSFSRPFSTSESPSLVAPTLEGTGDFPGLGGIPLADIPSSKPGDWGYGFNPAFSAPEAASALEFLAGPYLASELIHFSPNKGSPSSGSSGALAAVTAVVPKPGTAPTEDEVWNEYDDLIDVLSPEEEKPEDTGKTEEDGRFEMATMASKALQDELNNDNSLQPPPFSPAGASSRDSGDSVHLRRSRIVSALHSSIGPSTQASYSNLIASYGDPEVMYSPANPTQPSLDPVQEQQSTFLQSLAATPAPKPKSNELKDFPGCSEREWDVVTSTNMRSASLMTSRWLSFGRVLFSPAHNHVKSGAHGRILVIDGLGNDDWSFYCSLTYPDAEVYSLSGRPVSTAIPHPAALQPPPNHHTVYHAGLQNPLPFPKDYFTVAVLRFPAASSEVIQNNIVQECRRVLRSGGYIEMSLLDRDMVNMGVRTRKAVRGLKEMTCLANSSISLKPTSDSIQRLVGTQGFDNLRRCMVRIPVAGMVVRSSGSTTSSSNKSLSASATTQSTAFSLPAISVSTATGSQSTQPASKSSVSDDNISLGDLLSDPSPSAANDESIAKIVARVGRWWYTKCYEEPALHDTGDHDLSMWNDRKVLRECQKRGTGFRMLIAYAQKPSEKRRTASV</sequence>
<dbReference type="RefSeq" id="XP_056558005.1">
    <property type="nucleotide sequence ID" value="XM_056695793.1"/>
</dbReference>
<feature type="region of interest" description="Disordered" evidence="1">
    <location>
        <begin position="618"/>
        <end position="800"/>
    </location>
</feature>
<reference evidence="2" key="2">
    <citation type="journal article" date="2023" name="IMA Fungus">
        <title>Comparative genomic study of the Penicillium genus elucidates a diverse pangenome and 15 lateral gene transfer events.</title>
        <authorList>
            <person name="Petersen C."/>
            <person name="Sorensen T."/>
            <person name="Nielsen M.R."/>
            <person name="Sondergaard T.E."/>
            <person name="Sorensen J.L."/>
            <person name="Fitzpatrick D.A."/>
            <person name="Frisvad J.C."/>
            <person name="Nielsen K.L."/>
        </authorList>
    </citation>
    <scope>NUCLEOTIDE SEQUENCE</scope>
    <source>
        <strain evidence="2">IBT 29864</strain>
    </source>
</reference>
<organism evidence="2 3">
    <name type="scientific">Penicillium cataractarum</name>
    <dbReference type="NCBI Taxonomy" id="2100454"/>
    <lineage>
        <taxon>Eukaryota</taxon>
        <taxon>Fungi</taxon>
        <taxon>Dikarya</taxon>
        <taxon>Ascomycota</taxon>
        <taxon>Pezizomycotina</taxon>
        <taxon>Eurotiomycetes</taxon>
        <taxon>Eurotiomycetidae</taxon>
        <taxon>Eurotiales</taxon>
        <taxon>Aspergillaceae</taxon>
        <taxon>Penicillium</taxon>
    </lineage>
</organism>
<evidence type="ECO:0000313" key="2">
    <source>
        <dbReference type="EMBL" id="KAJ5380434.1"/>
    </source>
</evidence>
<dbReference type="SUPFAM" id="SSF53335">
    <property type="entry name" value="S-adenosyl-L-methionine-dependent methyltransferases"/>
    <property type="match status" value="1"/>
</dbReference>
<dbReference type="InterPro" id="IPR029063">
    <property type="entry name" value="SAM-dependent_MTases_sf"/>
</dbReference>
<feature type="compositionally biased region" description="Polar residues" evidence="1">
    <location>
        <begin position="263"/>
        <end position="274"/>
    </location>
</feature>
<feature type="compositionally biased region" description="Low complexity" evidence="1">
    <location>
        <begin position="567"/>
        <end position="601"/>
    </location>
</feature>
<feature type="compositionally biased region" description="Low complexity" evidence="1">
    <location>
        <begin position="300"/>
        <end position="315"/>
    </location>
</feature>
<reference evidence="2" key="1">
    <citation type="submission" date="2022-11" db="EMBL/GenBank/DDBJ databases">
        <authorList>
            <person name="Petersen C."/>
        </authorList>
    </citation>
    <scope>NUCLEOTIDE SEQUENCE</scope>
    <source>
        <strain evidence="2">IBT 29864</strain>
    </source>
</reference>
<feature type="compositionally biased region" description="Polar residues" evidence="1">
    <location>
        <begin position="1443"/>
        <end position="1460"/>
    </location>
</feature>
<feature type="compositionally biased region" description="Low complexity" evidence="1">
    <location>
        <begin position="1462"/>
        <end position="1473"/>
    </location>
</feature>
<feature type="compositionally biased region" description="Polar residues" evidence="1">
    <location>
        <begin position="463"/>
        <end position="476"/>
    </location>
</feature>
<feature type="compositionally biased region" description="Polar residues" evidence="1">
    <location>
        <begin position="335"/>
        <end position="351"/>
    </location>
</feature>
<feature type="compositionally biased region" description="Polar residues" evidence="1">
    <location>
        <begin position="44"/>
        <end position="60"/>
    </location>
</feature>
<feature type="compositionally biased region" description="Basic and acidic residues" evidence="1">
    <location>
        <begin position="502"/>
        <end position="515"/>
    </location>
</feature>
<name>A0A9W9SNA4_9EURO</name>
<feature type="compositionally biased region" description="Polar residues" evidence="1">
    <location>
        <begin position="772"/>
        <end position="784"/>
    </location>
</feature>
<feature type="compositionally biased region" description="Basic and acidic residues" evidence="1">
    <location>
        <begin position="873"/>
        <end position="883"/>
    </location>
</feature>
<feature type="compositionally biased region" description="Low complexity" evidence="1">
    <location>
        <begin position="244"/>
        <end position="255"/>
    </location>
</feature>
<comment type="caution">
    <text evidence="2">The sequence shown here is derived from an EMBL/GenBank/DDBJ whole genome shotgun (WGS) entry which is preliminary data.</text>
</comment>
<keyword evidence="3" id="KW-1185">Reference proteome</keyword>
<feature type="compositionally biased region" description="Low complexity" evidence="1">
    <location>
        <begin position="785"/>
        <end position="797"/>
    </location>
</feature>
<feature type="region of interest" description="Disordered" evidence="1">
    <location>
        <begin position="1087"/>
        <end position="1113"/>
    </location>
</feature>
<feature type="compositionally biased region" description="Low complexity" evidence="1">
    <location>
        <begin position="98"/>
        <end position="122"/>
    </location>
</feature>
<feature type="compositionally biased region" description="Polar residues" evidence="1">
    <location>
        <begin position="281"/>
        <end position="295"/>
    </location>
</feature>
<feature type="region of interest" description="Disordered" evidence="1">
    <location>
        <begin position="1"/>
        <end position="65"/>
    </location>
</feature>
<evidence type="ECO:0008006" key="4">
    <source>
        <dbReference type="Google" id="ProtNLM"/>
    </source>
</evidence>
<accession>A0A9W9SNA4</accession>
<feature type="region of interest" description="Disordered" evidence="1">
    <location>
        <begin position="863"/>
        <end position="916"/>
    </location>
</feature>